<dbReference type="EMBL" id="NBNE01002818">
    <property type="protein sequence ID" value="OWZ09369.1"/>
    <property type="molecule type" value="Genomic_DNA"/>
</dbReference>
<evidence type="ECO:0000313" key="3">
    <source>
        <dbReference type="Proteomes" id="UP000198211"/>
    </source>
</evidence>
<evidence type="ECO:0000259" key="1">
    <source>
        <dbReference type="Pfam" id="PF24906"/>
    </source>
</evidence>
<keyword evidence="3" id="KW-1185">Reference proteome</keyword>
<comment type="caution">
    <text evidence="2">The sequence shown here is derived from an EMBL/GenBank/DDBJ whole genome shotgun (WGS) entry which is preliminary data.</text>
</comment>
<protein>
    <recommendedName>
        <fullName evidence="1">WRKY19-like zinc finger domain-containing protein</fullName>
    </recommendedName>
</protein>
<sequence>MISSRIGRKASRCSAFNCNKQLETLKFCKVHGGARCRAFDCVKFAQSGGLCVAHRGGRRCGFDGCSKLAQYKRLCLAHGGGRRFGVSECQKFAKVRGLCKAHAKNSATNSRRPKVAWEVPAGSQFDVHRAVVPHEYLNQVPTNPNAALLSATQDRTIRTGQLPGIQVVISQDPAMRVFTARRPWIVHPTMFSHIHPQYKINLN</sequence>
<feature type="domain" description="WRKY19-like zinc finger" evidence="1">
    <location>
        <begin position="57"/>
        <end position="80"/>
    </location>
</feature>
<gene>
    <name evidence="2" type="ORF">PHMEG_00017943</name>
</gene>
<name>A0A225VWK8_9STRA</name>
<evidence type="ECO:0000313" key="2">
    <source>
        <dbReference type="EMBL" id="OWZ09369.1"/>
    </source>
</evidence>
<feature type="domain" description="WRKY19-like zinc finger" evidence="1">
    <location>
        <begin position="33"/>
        <end position="56"/>
    </location>
</feature>
<dbReference type="Proteomes" id="UP000198211">
    <property type="component" value="Unassembled WGS sequence"/>
</dbReference>
<reference evidence="3" key="1">
    <citation type="submission" date="2017-03" db="EMBL/GenBank/DDBJ databases">
        <title>Phytopthora megakarya and P. palmivora, two closely related causual agents of cacao black pod achieved similar genome size and gene model numbers by different mechanisms.</title>
        <authorList>
            <person name="Ali S."/>
            <person name="Shao J."/>
            <person name="Larry D.J."/>
            <person name="Kronmiller B."/>
            <person name="Shen D."/>
            <person name="Strem M.D."/>
            <person name="Melnick R.L."/>
            <person name="Guiltinan M.J."/>
            <person name="Tyler B.M."/>
            <person name="Meinhardt L.W."/>
            <person name="Bailey B.A."/>
        </authorList>
    </citation>
    <scope>NUCLEOTIDE SEQUENCE [LARGE SCALE GENOMIC DNA]</scope>
    <source>
        <strain evidence="3">zdho120</strain>
    </source>
</reference>
<dbReference type="InterPro" id="IPR056866">
    <property type="entry name" value="Znf_WRKY19"/>
</dbReference>
<dbReference type="PANTHER" id="PTHR31827">
    <property type="entry name" value="EMB|CAB89363.1"/>
    <property type="match status" value="1"/>
</dbReference>
<dbReference type="STRING" id="4795.A0A225VWK8"/>
<dbReference type="OrthoDB" id="94245at2759"/>
<dbReference type="AlphaFoldDB" id="A0A225VWK8"/>
<organism evidence="2 3">
    <name type="scientific">Phytophthora megakarya</name>
    <dbReference type="NCBI Taxonomy" id="4795"/>
    <lineage>
        <taxon>Eukaryota</taxon>
        <taxon>Sar</taxon>
        <taxon>Stramenopiles</taxon>
        <taxon>Oomycota</taxon>
        <taxon>Peronosporomycetes</taxon>
        <taxon>Peronosporales</taxon>
        <taxon>Peronosporaceae</taxon>
        <taxon>Phytophthora</taxon>
    </lineage>
</organism>
<proteinExistence type="predicted"/>
<dbReference type="PANTHER" id="PTHR31827:SF1">
    <property type="entry name" value="EMB|CAB89363.1"/>
    <property type="match status" value="1"/>
</dbReference>
<dbReference type="Pfam" id="PF24906">
    <property type="entry name" value="Zf_WRKY19"/>
    <property type="match status" value="2"/>
</dbReference>
<accession>A0A225VWK8</accession>